<sequence length="128" mass="14414">MSKVDTRLGHLKTLADMLSQAALRPVAEVRARRDAVKARIDQIAAHRRALLSVGTDPILAAQMLAQAAHLRRLQMSETEALARAEADLGRAREAARRAYGREQILAEIEKQQIDERRRALERKRCRGI</sequence>
<evidence type="ECO:0008006" key="3">
    <source>
        <dbReference type="Google" id="ProtNLM"/>
    </source>
</evidence>
<gene>
    <name evidence="1" type="ORF">GCM10023209_22400</name>
</gene>
<evidence type="ECO:0000313" key="2">
    <source>
        <dbReference type="Proteomes" id="UP001499910"/>
    </source>
</evidence>
<protein>
    <recommendedName>
        <fullName evidence="3">Flagellar FliJ protein</fullName>
    </recommendedName>
</protein>
<reference evidence="2" key="1">
    <citation type="journal article" date="2019" name="Int. J. Syst. Evol. Microbiol.">
        <title>The Global Catalogue of Microorganisms (GCM) 10K type strain sequencing project: providing services to taxonomists for standard genome sequencing and annotation.</title>
        <authorList>
            <consortium name="The Broad Institute Genomics Platform"/>
            <consortium name="The Broad Institute Genome Sequencing Center for Infectious Disease"/>
            <person name="Wu L."/>
            <person name="Ma J."/>
        </authorList>
    </citation>
    <scope>NUCLEOTIDE SEQUENCE [LARGE SCALE GENOMIC DNA]</scope>
    <source>
        <strain evidence="2">JCM 18015</strain>
    </source>
</reference>
<accession>A0ABP9LFC1</accession>
<keyword evidence="2" id="KW-1185">Reference proteome</keyword>
<proteinExistence type="predicted"/>
<comment type="caution">
    <text evidence="1">The sequence shown here is derived from an EMBL/GenBank/DDBJ whole genome shotgun (WGS) entry which is preliminary data.</text>
</comment>
<dbReference type="EMBL" id="BAABHW010000002">
    <property type="protein sequence ID" value="GAA5074872.1"/>
    <property type="molecule type" value="Genomic_DNA"/>
</dbReference>
<dbReference type="RefSeq" id="WP_259553891.1">
    <property type="nucleotide sequence ID" value="NZ_BAABHW010000002.1"/>
</dbReference>
<organism evidence="1 2">
    <name type="scientific">[Roseibacterium] beibuensis</name>
    <dbReference type="NCBI Taxonomy" id="1193142"/>
    <lineage>
        <taxon>Bacteria</taxon>
        <taxon>Pseudomonadati</taxon>
        <taxon>Pseudomonadota</taxon>
        <taxon>Alphaproteobacteria</taxon>
        <taxon>Rhodobacterales</taxon>
        <taxon>Roseobacteraceae</taxon>
        <taxon>Roseicyclus</taxon>
    </lineage>
</organism>
<dbReference type="Proteomes" id="UP001499910">
    <property type="component" value="Unassembled WGS sequence"/>
</dbReference>
<evidence type="ECO:0000313" key="1">
    <source>
        <dbReference type="EMBL" id="GAA5074872.1"/>
    </source>
</evidence>
<name>A0ABP9LFC1_9RHOB</name>